<name>A0A0E9P682_ANGAN</name>
<dbReference type="GO" id="GO:0007165">
    <property type="term" value="P:signal transduction"/>
    <property type="evidence" value="ECO:0007669"/>
    <property type="project" value="InterPro"/>
</dbReference>
<protein>
    <submittedName>
        <fullName evidence="1">Uncharacterized protein</fullName>
    </submittedName>
</protein>
<dbReference type="AlphaFoldDB" id="A0A0E9P682"/>
<dbReference type="InterPro" id="IPR011025">
    <property type="entry name" value="GproteinA_insert"/>
</dbReference>
<dbReference type="Gene3D" id="1.10.400.10">
    <property type="entry name" value="GI Alpha 1, domain 2-like"/>
    <property type="match status" value="1"/>
</dbReference>
<sequence length="44" mass="5130">MEDTEPYSPELLGAMIRLWSDSGMQECFSRAREYQLNDSAQYLP</sequence>
<reference evidence="1" key="2">
    <citation type="journal article" date="2015" name="Fish Shellfish Immunol.">
        <title>Early steps in the European eel (Anguilla anguilla)-Vibrio vulnificus interaction in the gills: Role of the RtxA13 toxin.</title>
        <authorList>
            <person name="Callol A."/>
            <person name="Pajuelo D."/>
            <person name="Ebbesson L."/>
            <person name="Teles M."/>
            <person name="MacKenzie S."/>
            <person name="Amaro C."/>
        </authorList>
    </citation>
    <scope>NUCLEOTIDE SEQUENCE</scope>
</reference>
<evidence type="ECO:0000313" key="1">
    <source>
        <dbReference type="EMBL" id="JAG99599.1"/>
    </source>
</evidence>
<accession>A0A0E9P682</accession>
<proteinExistence type="predicted"/>
<dbReference type="EMBL" id="GBXM01108977">
    <property type="protein sequence ID" value="JAG99599.1"/>
    <property type="molecule type" value="Transcribed_RNA"/>
</dbReference>
<organism evidence="1">
    <name type="scientific">Anguilla anguilla</name>
    <name type="common">European freshwater eel</name>
    <name type="synonym">Muraena anguilla</name>
    <dbReference type="NCBI Taxonomy" id="7936"/>
    <lineage>
        <taxon>Eukaryota</taxon>
        <taxon>Metazoa</taxon>
        <taxon>Chordata</taxon>
        <taxon>Craniata</taxon>
        <taxon>Vertebrata</taxon>
        <taxon>Euteleostomi</taxon>
        <taxon>Actinopterygii</taxon>
        <taxon>Neopterygii</taxon>
        <taxon>Teleostei</taxon>
        <taxon>Anguilliformes</taxon>
        <taxon>Anguillidae</taxon>
        <taxon>Anguilla</taxon>
    </lineage>
</organism>
<dbReference type="SUPFAM" id="SSF47895">
    <property type="entry name" value="Transducin (alpha subunit), insertion domain"/>
    <property type="match status" value="1"/>
</dbReference>
<reference evidence="1" key="1">
    <citation type="submission" date="2014-11" db="EMBL/GenBank/DDBJ databases">
        <authorList>
            <person name="Amaro Gonzalez C."/>
        </authorList>
    </citation>
    <scope>NUCLEOTIDE SEQUENCE</scope>
</reference>